<gene>
    <name evidence="4" type="ORF">CUNI_LOCUS10765</name>
</gene>
<organism evidence="4 5">
    <name type="scientific">Candidula unifasciata</name>
    <dbReference type="NCBI Taxonomy" id="100452"/>
    <lineage>
        <taxon>Eukaryota</taxon>
        <taxon>Metazoa</taxon>
        <taxon>Spiralia</taxon>
        <taxon>Lophotrochozoa</taxon>
        <taxon>Mollusca</taxon>
        <taxon>Gastropoda</taxon>
        <taxon>Heterobranchia</taxon>
        <taxon>Euthyneura</taxon>
        <taxon>Panpulmonata</taxon>
        <taxon>Eupulmonata</taxon>
        <taxon>Stylommatophora</taxon>
        <taxon>Helicina</taxon>
        <taxon>Helicoidea</taxon>
        <taxon>Geomitridae</taxon>
        <taxon>Candidula</taxon>
    </lineage>
</organism>
<dbReference type="InterPro" id="IPR026512">
    <property type="entry name" value="RGS7BP/RGS9BP"/>
</dbReference>
<dbReference type="Proteomes" id="UP000678393">
    <property type="component" value="Unassembled WGS sequence"/>
</dbReference>
<accession>A0A8S3Z6R7</accession>
<reference evidence="4" key="1">
    <citation type="submission" date="2021-04" db="EMBL/GenBank/DDBJ databases">
        <authorList>
            <consortium name="Molecular Ecology Group"/>
        </authorList>
    </citation>
    <scope>NUCLEOTIDE SEQUENCE</scope>
</reference>
<name>A0A8S3Z6R7_9EUPU</name>
<comment type="caution">
    <text evidence="4">The sequence shown here is derived from an EMBL/GenBank/DDBJ whole genome shotgun (WGS) entry which is preliminary data.</text>
</comment>
<comment type="similarity">
    <text evidence="1">Belongs to the RGS7BP/RGS9BP family.</text>
</comment>
<dbReference type="PANTHER" id="PTHR21029">
    <property type="entry name" value="R-SEVEN BINDING PROTEIN (R7BP) HOMOLOG"/>
    <property type="match status" value="1"/>
</dbReference>
<protein>
    <submittedName>
        <fullName evidence="4">Uncharacterized protein</fullName>
    </submittedName>
</protein>
<keyword evidence="2" id="KW-0734">Signal transduction inhibitor</keyword>
<dbReference type="GO" id="GO:0009968">
    <property type="term" value="P:negative regulation of signal transduction"/>
    <property type="evidence" value="ECO:0007669"/>
    <property type="project" value="UniProtKB-KW"/>
</dbReference>
<dbReference type="OrthoDB" id="6358515at2759"/>
<evidence type="ECO:0000313" key="4">
    <source>
        <dbReference type="EMBL" id="CAG5125207.1"/>
    </source>
</evidence>
<evidence type="ECO:0000256" key="1">
    <source>
        <dbReference type="ARBA" id="ARBA00007457"/>
    </source>
</evidence>
<sequence>MVYSLSREVAIYCCLSMGLGGVSDSYLLRDELRCAASKVFDIVLLCKRRLMPLLLRSIVSCQLYLRMYIYAACMRVKEEEREEVERLYRIFVGCLEMLQTEFIRAMTLQSMFPLWDSNTLLIQTGVSESVFHKKSCNIMEAGDGSGNERKIADREEFTNLERKLTTLQEMCYTTSQMIDVNPWDFKPDSDHTKIEEERERERERETVTEGHKE</sequence>
<dbReference type="AlphaFoldDB" id="A0A8S3Z6R7"/>
<evidence type="ECO:0000256" key="2">
    <source>
        <dbReference type="ARBA" id="ARBA00022700"/>
    </source>
</evidence>
<feature type="compositionally biased region" description="Basic and acidic residues" evidence="3">
    <location>
        <begin position="185"/>
        <end position="213"/>
    </location>
</feature>
<feature type="non-terminal residue" evidence="4">
    <location>
        <position position="1"/>
    </location>
</feature>
<proteinExistence type="inferred from homology"/>
<evidence type="ECO:0000313" key="5">
    <source>
        <dbReference type="Proteomes" id="UP000678393"/>
    </source>
</evidence>
<keyword evidence="5" id="KW-1185">Reference proteome</keyword>
<evidence type="ECO:0000256" key="3">
    <source>
        <dbReference type="SAM" id="MobiDB-lite"/>
    </source>
</evidence>
<dbReference type="EMBL" id="CAJHNH020001987">
    <property type="protein sequence ID" value="CAG5125207.1"/>
    <property type="molecule type" value="Genomic_DNA"/>
</dbReference>
<feature type="region of interest" description="Disordered" evidence="3">
    <location>
        <begin position="183"/>
        <end position="213"/>
    </location>
</feature>